<reference evidence="1" key="1">
    <citation type="submission" date="2023-05" db="EMBL/GenBank/DDBJ databases">
        <title>Anaerotaeda fermentans gen. nov., sp. nov., a novel anaerobic planctomycete of the new family within the order Sedimentisphaerales isolated from Taman Peninsula, Russia.</title>
        <authorList>
            <person name="Khomyakova M.A."/>
            <person name="Merkel A.Y."/>
            <person name="Slobodkin A.I."/>
        </authorList>
    </citation>
    <scope>NUCLEOTIDE SEQUENCE</scope>
    <source>
        <strain evidence="1">M17dextr</strain>
    </source>
</reference>
<evidence type="ECO:0000313" key="1">
    <source>
        <dbReference type="EMBL" id="MDI6450344.1"/>
    </source>
</evidence>
<dbReference type="EMBL" id="JASCXX010000019">
    <property type="protein sequence ID" value="MDI6450344.1"/>
    <property type="molecule type" value="Genomic_DNA"/>
</dbReference>
<protein>
    <submittedName>
        <fullName evidence="1">Uncharacterized protein</fullName>
    </submittedName>
</protein>
<gene>
    <name evidence="1" type="ORF">QJ522_14885</name>
</gene>
<dbReference type="RefSeq" id="WP_349245755.1">
    <property type="nucleotide sequence ID" value="NZ_JASCXX010000019.1"/>
</dbReference>
<evidence type="ECO:0000313" key="2">
    <source>
        <dbReference type="Proteomes" id="UP001431776"/>
    </source>
</evidence>
<keyword evidence="2" id="KW-1185">Reference proteome</keyword>
<organism evidence="1 2">
    <name type="scientific">Anaerobaca lacustris</name>
    <dbReference type="NCBI Taxonomy" id="3044600"/>
    <lineage>
        <taxon>Bacteria</taxon>
        <taxon>Pseudomonadati</taxon>
        <taxon>Planctomycetota</taxon>
        <taxon>Phycisphaerae</taxon>
        <taxon>Sedimentisphaerales</taxon>
        <taxon>Anaerobacaceae</taxon>
        <taxon>Anaerobaca</taxon>
    </lineage>
</organism>
<proteinExistence type="predicted"/>
<dbReference type="AlphaFoldDB" id="A0AAW6U1G4"/>
<name>A0AAW6U1G4_9BACT</name>
<sequence>MRNRRAFDGKATAMYKLNPKVDTSGTDGLTLFEFPPVGLVELFGEVCDSDGCKVSRKHVFTSDRGDVFTVYDWKQTTLYRGESSGAPTPEEFWRSRELKLLRIGGRVGSNPRPFLKWLQGEYELRAATHRARHTADSECA</sequence>
<accession>A0AAW6U1G4</accession>
<comment type="caution">
    <text evidence="1">The sequence shown here is derived from an EMBL/GenBank/DDBJ whole genome shotgun (WGS) entry which is preliminary data.</text>
</comment>
<dbReference type="Proteomes" id="UP001431776">
    <property type="component" value="Unassembled WGS sequence"/>
</dbReference>